<feature type="chain" id="PRO_5008914158" evidence="2">
    <location>
        <begin position="17"/>
        <end position="164"/>
    </location>
</feature>
<reference evidence="3 4" key="1">
    <citation type="journal article" date="2016" name="BMC Genomics">
        <title>Comparative genomics reveals Cyclospora cayetanensis possesses coccidia-like metabolism and invasion components but unique surface antigens.</title>
        <authorList>
            <person name="Liu S."/>
            <person name="Wang L."/>
            <person name="Zheng H."/>
            <person name="Xu Z."/>
            <person name="Roellig D.M."/>
            <person name="Li N."/>
            <person name="Frace M.A."/>
            <person name="Tang K."/>
            <person name="Arrowood M.J."/>
            <person name="Moss D.M."/>
            <person name="Zhang L."/>
            <person name="Feng Y."/>
            <person name="Xiao L."/>
        </authorList>
    </citation>
    <scope>NUCLEOTIDE SEQUENCE [LARGE SCALE GENOMIC DNA]</scope>
    <source>
        <strain evidence="3 4">CHN_HEN01</strain>
    </source>
</reference>
<dbReference type="Proteomes" id="UP000095192">
    <property type="component" value="Unassembled WGS sequence"/>
</dbReference>
<protein>
    <submittedName>
        <fullName evidence="3">Uncharacterized protein</fullName>
    </submittedName>
</protein>
<evidence type="ECO:0000313" key="4">
    <source>
        <dbReference type="Proteomes" id="UP000095192"/>
    </source>
</evidence>
<accession>A0A1D3D5B5</accession>
<evidence type="ECO:0000256" key="2">
    <source>
        <dbReference type="SAM" id="SignalP"/>
    </source>
</evidence>
<evidence type="ECO:0000256" key="1">
    <source>
        <dbReference type="SAM" id="MobiDB-lite"/>
    </source>
</evidence>
<sequence length="164" mass="18447">MMKLLLFCALFYFALADNEDSSQIGVEPPSLEHLNDEEREAAEELWTSFTDLKDVHEDGVDEEAREKKATEEAQLSEIEEMARERREALRPVDFSAEHESEVETQKEAPQEAELTPTEEINGETLTVVAPFSSTVPPALRDNPPPPQPETGIPNGFYGRSRAFL</sequence>
<name>A0A1D3D5B5_9EIME</name>
<feature type="signal peptide" evidence="2">
    <location>
        <begin position="1"/>
        <end position="16"/>
    </location>
</feature>
<dbReference type="EMBL" id="JROU02000661">
    <property type="protein sequence ID" value="OEH78642.1"/>
    <property type="molecule type" value="Genomic_DNA"/>
</dbReference>
<proteinExistence type="predicted"/>
<dbReference type="VEuPathDB" id="ToxoDB:cyc_07242"/>
<keyword evidence="4" id="KW-1185">Reference proteome</keyword>
<dbReference type="AlphaFoldDB" id="A0A1D3D5B5"/>
<dbReference type="InParanoid" id="A0A1D3D5B5"/>
<feature type="compositionally biased region" description="Basic and acidic residues" evidence="1">
    <location>
        <begin position="83"/>
        <end position="109"/>
    </location>
</feature>
<evidence type="ECO:0000313" key="3">
    <source>
        <dbReference type="EMBL" id="OEH78642.1"/>
    </source>
</evidence>
<organism evidence="3 4">
    <name type="scientific">Cyclospora cayetanensis</name>
    <dbReference type="NCBI Taxonomy" id="88456"/>
    <lineage>
        <taxon>Eukaryota</taxon>
        <taxon>Sar</taxon>
        <taxon>Alveolata</taxon>
        <taxon>Apicomplexa</taxon>
        <taxon>Conoidasida</taxon>
        <taxon>Coccidia</taxon>
        <taxon>Eucoccidiorida</taxon>
        <taxon>Eimeriorina</taxon>
        <taxon>Eimeriidae</taxon>
        <taxon>Cyclospora</taxon>
    </lineage>
</organism>
<feature type="region of interest" description="Disordered" evidence="1">
    <location>
        <begin position="83"/>
        <end position="164"/>
    </location>
</feature>
<comment type="caution">
    <text evidence="3">The sequence shown here is derived from an EMBL/GenBank/DDBJ whole genome shotgun (WGS) entry which is preliminary data.</text>
</comment>
<gene>
    <name evidence="3" type="ORF">cyc_07242</name>
</gene>
<keyword evidence="2" id="KW-0732">Signal</keyword>